<dbReference type="Proteomes" id="UP000198582">
    <property type="component" value="Unassembled WGS sequence"/>
</dbReference>
<evidence type="ECO:0000313" key="1">
    <source>
        <dbReference type="EMBL" id="SEP46104.1"/>
    </source>
</evidence>
<dbReference type="EMBL" id="FOEF01000010">
    <property type="protein sequence ID" value="SEP46104.1"/>
    <property type="molecule type" value="Genomic_DNA"/>
</dbReference>
<accession>A0A1H8Y1C6</accession>
<proteinExistence type="predicted"/>
<dbReference type="AlphaFoldDB" id="A0A1H8Y1C6"/>
<organism evidence="1 2">
    <name type="scientific">Amycolatopsis saalfeldensis</name>
    <dbReference type="NCBI Taxonomy" id="394193"/>
    <lineage>
        <taxon>Bacteria</taxon>
        <taxon>Bacillati</taxon>
        <taxon>Actinomycetota</taxon>
        <taxon>Actinomycetes</taxon>
        <taxon>Pseudonocardiales</taxon>
        <taxon>Pseudonocardiaceae</taxon>
        <taxon>Amycolatopsis</taxon>
    </lineage>
</organism>
<gene>
    <name evidence="1" type="ORF">SAMN04489732_110180</name>
</gene>
<evidence type="ECO:0000313" key="2">
    <source>
        <dbReference type="Proteomes" id="UP000198582"/>
    </source>
</evidence>
<reference evidence="2" key="1">
    <citation type="submission" date="2016-10" db="EMBL/GenBank/DDBJ databases">
        <authorList>
            <person name="Varghese N."/>
            <person name="Submissions S."/>
        </authorList>
    </citation>
    <scope>NUCLEOTIDE SEQUENCE [LARGE SCALE GENOMIC DNA]</scope>
    <source>
        <strain evidence="2">DSM 44993</strain>
    </source>
</reference>
<dbReference type="STRING" id="394193.SAMN04489732_110180"/>
<protein>
    <submittedName>
        <fullName evidence="1">Uncharacterized protein</fullName>
    </submittedName>
</protein>
<name>A0A1H8Y1C6_9PSEU</name>
<keyword evidence="2" id="KW-1185">Reference proteome</keyword>
<sequence length="75" mass="8115">MVGKLLSVGYGVFSNAKSGNRGDIVRDGVLEAWDLCPGSAYAFAYAGLRPTDPRPVTGPADVWLRLPDRDYWAVS</sequence>